<reference evidence="1" key="3">
    <citation type="submission" date="2025-08" db="UniProtKB">
        <authorList>
            <consortium name="Ensembl"/>
        </authorList>
    </citation>
    <scope>IDENTIFICATION</scope>
</reference>
<dbReference type="Proteomes" id="UP000018467">
    <property type="component" value="Unassembled WGS sequence"/>
</dbReference>
<dbReference type="Ensembl" id="ENSAMXT00000056558.1">
    <property type="protein sequence ID" value="ENSAMXP00000043250.1"/>
    <property type="gene ID" value="ENSAMXG00000007311.2"/>
</dbReference>
<reference evidence="1" key="4">
    <citation type="submission" date="2025-09" db="UniProtKB">
        <authorList>
            <consortium name="Ensembl"/>
        </authorList>
    </citation>
    <scope>IDENTIFICATION</scope>
</reference>
<accession>A0A3B1JN48</accession>
<dbReference type="SUPFAM" id="SSF52540">
    <property type="entry name" value="P-loop containing nucleoside triphosphate hydrolases"/>
    <property type="match status" value="1"/>
</dbReference>
<dbReference type="InterPro" id="IPR053082">
    <property type="entry name" value="Nuclear_GTPase_SLIP-GC"/>
</dbReference>
<organism evidence="1 2">
    <name type="scientific">Astyanax mexicanus</name>
    <name type="common">Blind cave fish</name>
    <name type="synonym">Astyanax fasciatus mexicanus</name>
    <dbReference type="NCBI Taxonomy" id="7994"/>
    <lineage>
        <taxon>Eukaryota</taxon>
        <taxon>Metazoa</taxon>
        <taxon>Chordata</taxon>
        <taxon>Craniata</taxon>
        <taxon>Vertebrata</taxon>
        <taxon>Euteleostomi</taxon>
        <taxon>Actinopterygii</taxon>
        <taxon>Neopterygii</taxon>
        <taxon>Teleostei</taxon>
        <taxon>Ostariophysi</taxon>
        <taxon>Characiformes</taxon>
        <taxon>Characoidei</taxon>
        <taxon>Acestrorhamphidae</taxon>
        <taxon>Acestrorhamphinae</taxon>
        <taxon>Astyanax</taxon>
    </lineage>
</organism>
<keyword evidence="2" id="KW-1185">Reference proteome</keyword>
<dbReference type="InParanoid" id="A0A3B1JN48"/>
<dbReference type="FunCoup" id="A0A3B1JN48">
    <property type="interactions" value="53"/>
</dbReference>
<dbReference type="Gene3D" id="3.40.50.300">
    <property type="entry name" value="P-loop containing nucleotide triphosphate hydrolases"/>
    <property type="match status" value="1"/>
</dbReference>
<dbReference type="AlphaFoldDB" id="A0A3B1JN48"/>
<name>A0A3B1JN48_ASTMX</name>
<sequence>MFYTRPQIFQMRFRVTFSMMTLIRENVTAVVKCGDTKFPNCKDFLEHIVLVDLPGTGDCNKSRDQMWKSKVRDCSTVWIVSEINRAGSESDAWKLLARSIKDLAQRGECRSISFICTKTDDIDTQDYMRSRKLTQDYLQITPEEICIMHRNEEAKKMVKKSFNQRRTLFKHFNCDDEFLSVYTVSSREFTKENSVLKPEQTEIPKLRDHLKKYNDSHTNKTERLYISGAVGILSLIQGSKESNAAMMDEKSKLYGNLEKELQKAFDPLVKYCQEISSSLEELLSKGAKEAEEKCYAIAIEIIEPGIDGRRFSRTLAGLCKNDGCYTTKEKEMIDLNRSLAEPMEQQIDQTFTDIFTVQETDNSLLAKIDKFTFIPEDLLSKNKKSPVLGHMLKFLQTQETNLKTELKEKIIKEKKEIYEIPYQCIKTTLQQGYQSAAKYRGTGAMRRKQDVLLKLIETSKSTMFQEARREMLEALYETLNFTKEIKTTLKKSMEYALLNANTLPNIDISVELEEVKKLLSRSEISTTKDKSNQR</sequence>
<dbReference type="STRING" id="7994.ENSAMXP00000043250"/>
<reference evidence="2" key="1">
    <citation type="submission" date="2013-03" db="EMBL/GenBank/DDBJ databases">
        <authorList>
            <person name="Jeffery W."/>
            <person name="Warren W."/>
            <person name="Wilson R.K."/>
        </authorList>
    </citation>
    <scope>NUCLEOTIDE SEQUENCE</scope>
    <source>
        <strain evidence="2">female</strain>
    </source>
</reference>
<proteinExistence type="predicted"/>
<evidence type="ECO:0000313" key="2">
    <source>
        <dbReference type="Proteomes" id="UP000018467"/>
    </source>
</evidence>
<dbReference type="InterPro" id="IPR027417">
    <property type="entry name" value="P-loop_NTPase"/>
</dbReference>
<dbReference type="GeneTree" id="ENSGT00390000007091"/>
<reference evidence="2" key="2">
    <citation type="journal article" date="2014" name="Nat. Commun.">
        <title>The cavefish genome reveals candidate genes for eye loss.</title>
        <authorList>
            <person name="McGaugh S.E."/>
            <person name="Gross J.B."/>
            <person name="Aken B."/>
            <person name="Blin M."/>
            <person name="Borowsky R."/>
            <person name="Chalopin D."/>
            <person name="Hinaux H."/>
            <person name="Jeffery W.R."/>
            <person name="Keene A."/>
            <person name="Ma L."/>
            <person name="Minx P."/>
            <person name="Murphy D."/>
            <person name="O'Quin K.E."/>
            <person name="Retaux S."/>
            <person name="Rohner N."/>
            <person name="Searle S.M."/>
            <person name="Stahl B.A."/>
            <person name="Tabin C."/>
            <person name="Volff J.N."/>
            <person name="Yoshizawa M."/>
            <person name="Warren W.C."/>
        </authorList>
    </citation>
    <scope>NUCLEOTIDE SEQUENCE [LARGE SCALE GENOMIC DNA]</scope>
    <source>
        <strain evidence="2">female</strain>
    </source>
</reference>
<dbReference type="Bgee" id="ENSAMXG00000007311">
    <property type="expression patterns" value="Expressed in zone of skin and 9 other cell types or tissues"/>
</dbReference>
<dbReference type="GO" id="GO:0003924">
    <property type="term" value="F:GTPase activity"/>
    <property type="evidence" value="ECO:0007669"/>
    <property type="project" value="TreeGrafter"/>
</dbReference>
<dbReference type="PANTHER" id="PTHR47308:SF1">
    <property type="entry name" value="NUCLEAR GTPASE SLIP-GC"/>
    <property type="match status" value="1"/>
</dbReference>
<dbReference type="PANTHER" id="PTHR47308">
    <property type="entry name" value="NUCLEAR GTPASE SLIP-GC"/>
    <property type="match status" value="1"/>
</dbReference>
<protein>
    <submittedName>
        <fullName evidence="1">Uncharacterized protein</fullName>
    </submittedName>
</protein>
<evidence type="ECO:0000313" key="1">
    <source>
        <dbReference type="Ensembl" id="ENSAMXP00000043250.1"/>
    </source>
</evidence>